<comment type="caution">
    <text evidence="2">The sequence shown here is derived from an EMBL/GenBank/DDBJ whole genome shotgun (WGS) entry which is preliminary data.</text>
</comment>
<name>A0A5C5BB43_9MICO</name>
<feature type="region of interest" description="Disordered" evidence="1">
    <location>
        <begin position="39"/>
        <end position="63"/>
    </location>
</feature>
<gene>
    <name evidence="2" type="ORF">FH969_12185</name>
</gene>
<feature type="compositionally biased region" description="Basic and acidic residues" evidence="1">
    <location>
        <begin position="54"/>
        <end position="63"/>
    </location>
</feature>
<dbReference type="Proteomes" id="UP000313849">
    <property type="component" value="Unassembled WGS sequence"/>
</dbReference>
<evidence type="ECO:0000313" key="3">
    <source>
        <dbReference type="Proteomes" id="UP000313849"/>
    </source>
</evidence>
<proteinExistence type="predicted"/>
<evidence type="ECO:0000313" key="2">
    <source>
        <dbReference type="EMBL" id="TNU73272.1"/>
    </source>
</evidence>
<protein>
    <submittedName>
        <fullName evidence="2">Uncharacterized protein</fullName>
    </submittedName>
</protein>
<dbReference type="RefSeq" id="WP_139987414.1">
    <property type="nucleotide sequence ID" value="NZ_VENP01000054.1"/>
</dbReference>
<accession>A0A5C5BB43</accession>
<organism evidence="2 3">
    <name type="scientific">Miniimonas arenae</name>
    <dbReference type="NCBI Taxonomy" id="676201"/>
    <lineage>
        <taxon>Bacteria</taxon>
        <taxon>Bacillati</taxon>
        <taxon>Actinomycetota</taxon>
        <taxon>Actinomycetes</taxon>
        <taxon>Micrococcales</taxon>
        <taxon>Beutenbergiaceae</taxon>
        <taxon>Miniimonas</taxon>
    </lineage>
</organism>
<sequence>MSTTEPAYPPATAAELTAAELEETGSVTDEATDEDVAEAAQALDAINDPANDDIFEHLRPHKE</sequence>
<reference evidence="2 3" key="1">
    <citation type="submission" date="2019-06" db="EMBL/GenBank/DDBJ databases">
        <title>Draft genome sequence of Miniimonas arenae KCTC 19750T isolated from sea sand.</title>
        <authorList>
            <person name="Park S.-J."/>
        </authorList>
    </citation>
    <scope>NUCLEOTIDE SEQUENCE [LARGE SCALE GENOMIC DNA]</scope>
    <source>
        <strain evidence="2 3">KCTC 19750</strain>
    </source>
</reference>
<keyword evidence="3" id="KW-1185">Reference proteome</keyword>
<dbReference type="AlphaFoldDB" id="A0A5C5BB43"/>
<dbReference type="EMBL" id="VENP01000054">
    <property type="protein sequence ID" value="TNU73272.1"/>
    <property type="molecule type" value="Genomic_DNA"/>
</dbReference>
<evidence type="ECO:0000256" key="1">
    <source>
        <dbReference type="SAM" id="MobiDB-lite"/>
    </source>
</evidence>